<dbReference type="PANTHER" id="PTHR39069">
    <property type="entry name" value="ECDYSONE-INDUCIBLE GENE E1, ISOFORM A"/>
    <property type="match status" value="1"/>
</dbReference>
<gene>
    <name evidence="3" type="ORF">PLOB_00039585</name>
</gene>
<comment type="caution">
    <text evidence="1">Lacks conserved residue(s) required for the propagation of feature annotation.</text>
</comment>
<accession>A0ABN8MZL1</accession>
<evidence type="ECO:0000256" key="1">
    <source>
        <dbReference type="PROSITE-ProRule" id="PRU00076"/>
    </source>
</evidence>
<dbReference type="InterPro" id="IPR000742">
    <property type="entry name" value="EGF"/>
</dbReference>
<name>A0ABN8MZL1_9CNID</name>
<evidence type="ECO:0000313" key="3">
    <source>
        <dbReference type="EMBL" id="CAH3037990.1"/>
    </source>
</evidence>
<dbReference type="Gene3D" id="2.90.20.10">
    <property type="entry name" value="Plasmodium vivax P25 domain"/>
    <property type="match status" value="1"/>
</dbReference>
<keyword evidence="4" id="KW-1185">Reference proteome</keyword>
<keyword evidence="1" id="KW-0245">EGF-like domain</keyword>
<evidence type="ECO:0000259" key="2">
    <source>
        <dbReference type="PROSITE" id="PS50026"/>
    </source>
</evidence>
<comment type="caution">
    <text evidence="3">The sequence shown here is derived from an EMBL/GenBank/DDBJ whole genome shotgun (WGS) entry which is preliminary data.</text>
</comment>
<feature type="domain" description="EGF-like" evidence="2">
    <location>
        <begin position="409"/>
        <end position="452"/>
    </location>
</feature>
<sequence length="570" mass="63301">EPAKCNSDKDCLQGQAKCIRRECHCVNNLGFGDGKTKCEAWKTCPYEKDPCSSSGHEAAKNSHCVRKPGKLTLSCRCDRGYFGRPVLPSCLKDDGADAHGRYPCLTDNNCPHYSKCIKNRCTCRYELIGNGETCKAPPPMSCTKDDDCHADKGKCVAGMCYCDGFYVGNGVQCRDAKRCPKDVKCGAHSTCMVDPLFPKTPTCKCDAGYRKNMNGKCVECINSTHCNHVQETCYKGICKCKDELIKDEKTCKPAPLHGCKKDMDCDSRAKCNDGKCICQGNTTGNGKFCRETITCPQGFQCGIRGTCIVDPLLPKSDPKCRCEKDYSYMKDGKCVECLSDKNCPKYSTCDRARGLCKCKDELIKQGKTCKPAPFHLCDEEHKCHEQAECFYGKCYCKRNLTGNGRFCRDSLQCPNYYQCSNNSICVVDPLFPKTPVCKCLKGYKMSSEGKCEEISECFKKGLLCPNKTTCTKTGNESYDCVCNKGFHMVHGLNYTCEENCNCTSHADCHHGKCQCAKGYEMNEEGHCVQGNHQRQPGQWEVGTNLSPSSCVTSHVIVLIMPLLCYQVFAL</sequence>
<feature type="domain" description="EGF-like" evidence="2">
    <location>
        <begin position="453"/>
        <end position="492"/>
    </location>
</feature>
<dbReference type="SMART" id="SM00181">
    <property type="entry name" value="EGF"/>
    <property type="match status" value="11"/>
</dbReference>
<dbReference type="EMBL" id="CALNXK010000006">
    <property type="protein sequence ID" value="CAH3037990.1"/>
    <property type="molecule type" value="Genomic_DNA"/>
</dbReference>
<protein>
    <recommendedName>
        <fullName evidence="2">EGF-like domain-containing protein</fullName>
    </recommendedName>
</protein>
<feature type="non-terminal residue" evidence="3">
    <location>
        <position position="1"/>
    </location>
</feature>
<dbReference type="PROSITE" id="PS01186">
    <property type="entry name" value="EGF_2"/>
    <property type="match status" value="3"/>
</dbReference>
<dbReference type="PROSITE" id="PS50026">
    <property type="entry name" value="EGF_3"/>
    <property type="match status" value="2"/>
</dbReference>
<reference evidence="3 4" key="1">
    <citation type="submission" date="2022-05" db="EMBL/GenBank/DDBJ databases">
        <authorList>
            <consortium name="Genoscope - CEA"/>
            <person name="William W."/>
        </authorList>
    </citation>
    <scope>NUCLEOTIDE SEQUENCE [LARGE SCALE GENOMIC DNA]</scope>
</reference>
<proteinExistence type="predicted"/>
<organism evidence="3 4">
    <name type="scientific">Porites lobata</name>
    <dbReference type="NCBI Taxonomy" id="104759"/>
    <lineage>
        <taxon>Eukaryota</taxon>
        <taxon>Metazoa</taxon>
        <taxon>Cnidaria</taxon>
        <taxon>Anthozoa</taxon>
        <taxon>Hexacorallia</taxon>
        <taxon>Scleractinia</taxon>
        <taxon>Fungiina</taxon>
        <taxon>Poritidae</taxon>
        <taxon>Porites</taxon>
    </lineage>
</organism>
<dbReference type="Proteomes" id="UP001159405">
    <property type="component" value="Unassembled WGS sequence"/>
</dbReference>
<evidence type="ECO:0000313" key="4">
    <source>
        <dbReference type="Proteomes" id="UP001159405"/>
    </source>
</evidence>
<dbReference type="PANTHER" id="PTHR39069:SF8">
    <property type="entry name" value="FI17111P1"/>
    <property type="match status" value="1"/>
</dbReference>